<dbReference type="InterPro" id="IPR017850">
    <property type="entry name" value="Alkaline_phosphatase_core_sf"/>
</dbReference>
<gene>
    <name evidence="4" type="ORF">CGL56_15790</name>
</gene>
<dbReference type="PANTHER" id="PTHR44591">
    <property type="entry name" value="STRESS RESPONSE REGULATOR PROTEIN 1"/>
    <property type="match status" value="1"/>
</dbReference>
<evidence type="ECO:0000313" key="5">
    <source>
        <dbReference type="Proteomes" id="UP000226437"/>
    </source>
</evidence>
<keyword evidence="5" id="KW-1185">Reference proteome</keyword>
<evidence type="ECO:0000313" key="4">
    <source>
        <dbReference type="EMBL" id="PHK97558.1"/>
    </source>
</evidence>
<dbReference type="SUPFAM" id="SSF52172">
    <property type="entry name" value="CheY-like"/>
    <property type="match status" value="1"/>
</dbReference>
<accession>A0A2G0CC47</accession>
<evidence type="ECO:0000256" key="1">
    <source>
        <dbReference type="ARBA" id="ARBA00022553"/>
    </source>
</evidence>
<protein>
    <submittedName>
        <fullName evidence="4">Two-component system response regulator</fullName>
    </submittedName>
</protein>
<dbReference type="SMART" id="SM00448">
    <property type="entry name" value="REC"/>
    <property type="match status" value="1"/>
</dbReference>
<dbReference type="InterPro" id="IPR001789">
    <property type="entry name" value="Sig_transdc_resp-reg_receiver"/>
</dbReference>
<dbReference type="CDD" id="cd00156">
    <property type="entry name" value="REC"/>
    <property type="match status" value="1"/>
</dbReference>
<dbReference type="InterPro" id="IPR011006">
    <property type="entry name" value="CheY-like_superfamily"/>
</dbReference>
<feature type="domain" description="Response regulatory" evidence="3">
    <location>
        <begin position="5"/>
        <end position="120"/>
    </location>
</feature>
<dbReference type="Pfam" id="PF00072">
    <property type="entry name" value="Response_reg"/>
    <property type="match status" value="1"/>
</dbReference>
<dbReference type="RefSeq" id="WP_099107548.1">
    <property type="nucleotide sequence ID" value="NZ_JAATJF010000003.1"/>
</dbReference>
<sequence length="518" mass="61190">MDSIKILWADDEIDLFKPQMLFLRKKGYEVVTVTNGHDALEEVETDKEIDIIFLDESMPGLTGLDTLARIKEMQPSIPVVMITKNEAEDVMEQAIGSQIADYLIKPVNPSQILLTLKKIVDEKRLVREKTTSDYQQDFRQLLMQINSGLNKEEWVDMYKKIINWELKLDDSNSDQMGEILAVQKREANAEFSKYIERHYMDWVEGNDAPIMSHNLMREKVFPHLSKDRPTVMVLLDNMRYDQWKVIEPYITELYRIEEEDYFYSILPTATQYSRNAIFAGMWPAEIEKHYKQWWFNDSDEGGKNNHEADLLGKQFERLVRKADFKWDYTKVTRTNFARQMQDRALDFLNNDFSVIVYNFIDMLSHARTEMEVLKELAGDEKAYRSLTRSWFENSPLWATLRRLAERDITLIITTDHGTIRVNTPSRVVGDRDTSTNLRYKLGRNLQYEAKDVLEVREPKEAKLPRPNLSSSYIFAKEDKFFLYPNNYNYYHNYYRDTFQHGGISLEEIVCPVVRLRTR</sequence>
<dbReference type="Proteomes" id="UP000226437">
    <property type="component" value="Unassembled WGS sequence"/>
</dbReference>
<feature type="modified residue" description="4-aspartylphosphate" evidence="2">
    <location>
        <position position="55"/>
    </location>
</feature>
<comment type="caution">
    <text evidence="4">The sequence shown here is derived from an EMBL/GenBank/DDBJ whole genome shotgun (WGS) entry which is preliminary data.</text>
</comment>
<dbReference type="Gene3D" id="3.40.720.10">
    <property type="entry name" value="Alkaline Phosphatase, subunit A"/>
    <property type="match status" value="1"/>
</dbReference>
<dbReference type="OrthoDB" id="9813025at2"/>
<evidence type="ECO:0000256" key="2">
    <source>
        <dbReference type="PROSITE-ProRule" id="PRU00169"/>
    </source>
</evidence>
<proteinExistence type="predicted"/>
<dbReference type="GO" id="GO:0000160">
    <property type="term" value="P:phosphorelay signal transduction system"/>
    <property type="evidence" value="ECO:0007669"/>
    <property type="project" value="InterPro"/>
</dbReference>
<evidence type="ECO:0000259" key="3">
    <source>
        <dbReference type="PROSITE" id="PS50110"/>
    </source>
</evidence>
<dbReference type="AlphaFoldDB" id="A0A2G0CC47"/>
<dbReference type="EMBL" id="PDLO01000008">
    <property type="protein sequence ID" value="PHK97558.1"/>
    <property type="molecule type" value="Genomic_DNA"/>
</dbReference>
<reference evidence="4 5" key="1">
    <citation type="submission" date="2017-10" db="EMBL/GenBank/DDBJ databases">
        <title>The draft genome sequence of Lewinella marina KCTC 32374.</title>
        <authorList>
            <person name="Wang K."/>
        </authorList>
    </citation>
    <scope>NUCLEOTIDE SEQUENCE [LARGE SCALE GENOMIC DNA]</scope>
    <source>
        <strain evidence="4 5">MKG-38</strain>
    </source>
</reference>
<dbReference type="PANTHER" id="PTHR44591:SF3">
    <property type="entry name" value="RESPONSE REGULATORY DOMAIN-CONTAINING PROTEIN"/>
    <property type="match status" value="1"/>
</dbReference>
<name>A0A2G0CC47_9BACT</name>
<dbReference type="InterPro" id="IPR050595">
    <property type="entry name" value="Bact_response_regulator"/>
</dbReference>
<dbReference type="SUPFAM" id="SSF53649">
    <property type="entry name" value="Alkaline phosphatase-like"/>
    <property type="match status" value="1"/>
</dbReference>
<dbReference type="Pfam" id="PF08665">
    <property type="entry name" value="PglZ"/>
    <property type="match status" value="1"/>
</dbReference>
<keyword evidence="1 2" id="KW-0597">Phosphoprotein</keyword>
<organism evidence="4 5">
    <name type="scientific">Neolewinella marina</name>
    <dbReference type="NCBI Taxonomy" id="438751"/>
    <lineage>
        <taxon>Bacteria</taxon>
        <taxon>Pseudomonadati</taxon>
        <taxon>Bacteroidota</taxon>
        <taxon>Saprospiria</taxon>
        <taxon>Saprospirales</taxon>
        <taxon>Lewinellaceae</taxon>
        <taxon>Neolewinella</taxon>
    </lineage>
</organism>
<dbReference type="PROSITE" id="PS50110">
    <property type="entry name" value="RESPONSE_REGULATORY"/>
    <property type="match status" value="1"/>
</dbReference>
<dbReference type="Gene3D" id="3.40.50.2300">
    <property type="match status" value="1"/>
</dbReference>